<dbReference type="GO" id="GO:0009888">
    <property type="term" value="P:tissue development"/>
    <property type="evidence" value="ECO:0007669"/>
    <property type="project" value="TreeGrafter"/>
</dbReference>
<keyword evidence="7 8" id="KW-0424">Laminin EGF-like domain</keyword>
<comment type="caution">
    <text evidence="8">Lacks conserved residue(s) required for the propagation of feature annotation.</text>
</comment>
<gene>
    <name evidence="14" type="primary">LAMC2</name>
</gene>
<dbReference type="CTD" id="3918"/>
<dbReference type="CDD" id="cd00055">
    <property type="entry name" value="EGF_Lam"/>
    <property type="match status" value="4"/>
</dbReference>
<evidence type="ECO:0000256" key="10">
    <source>
        <dbReference type="SAM" id="SignalP"/>
    </source>
</evidence>
<proteinExistence type="predicted"/>
<evidence type="ECO:0000256" key="3">
    <source>
        <dbReference type="ARBA" id="ARBA00022737"/>
    </source>
</evidence>
<evidence type="ECO:0000256" key="9">
    <source>
        <dbReference type="SAM" id="Coils"/>
    </source>
</evidence>
<dbReference type="InterPro" id="IPR000034">
    <property type="entry name" value="Laminin_IV"/>
</dbReference>
<name>A0A6J1U2R2_9SAUR</name>
<evidence type="ECO:0000259" key="12">
    <source>
        <dbReference type="PROSITE" id="PS51115"/>
    </source>
</evidence>
<protein>
    <submittedName>
        <fullName evidence="14">Laminin subunit gamma-2</fullName>
    </submittedName>
</protein>
<dbReference type="FunFam" id="2.10.25.10:FF:000769">
    <property type="entry name" value="Laminin subunit gamma-1"/>
    <property type="match status" value="1"/>
</dbReference>
<evidence type="ECO:0000256" key="5">
    <source>
        <dbReference type="ARBA" id="ARBA00023157"/>
    </source>
</evidence>
<reference evidence="14" key="1">
    <citation type="submission" date="2025-08" db="UniProtKB">
        <authorList>
            <consortium name="RefSeq"/>
        </authorList>
    </citation>
    <scope>IDENTIFICATION</scope>
</reference>
<evidence type="ECO:0000256" key="6">
    <source>
        <dbReference type="ARBA" id="ARBA00023180"/>
    </source>
</evidence>
<feature type="signal peptide" evidence="10">
    <location>
        <begin position="1"/>
        <end position="22"/>
    </location>
</feature>
<dbReference type="FunFam" id="2.10.25.10:FF:000441">
    <property type="entry name" value="Laminin subunit gamma 2"/>
    <property type="match status" value="1"/>
</dbReference>
<evidence type="ECO:0000256" key="1">
    <source>
        <dbReference type="ARBA" id="ARBA00004302"/>
    </source>
</evidence>
<dbReference type="InterPro" id="IPR050440">
    <property type="entry name" value="Laminin/Netrin_ECM"/>
</dbReference>
<feature type="disulfide bond" evidence="8">
    <location>
        <begin position="164"/>
        <end position="173"/>
    </location>
</feature>
<dbReference type="KEGG" id="nss:113413176"/>
<accession>A0A6J1U2R2</accession>
<keyword evidence="4" id="KW-0084">Basement membrane</keyword>
<comment type="subcellular location">
    <subcellularLocation>
        <location evidence="1">Secreted</location>
        <location evidence="1">Extracellular space</location>
        <location evidence="1">Extracellular matrix</location>
        <location evidence="1">Basement membrane</location>
    </subcellularLocation>
</comment>
<dbReference type="GO" id="GO:0005604">
    <property type="term" value="C:basement membrane"/>
    <property type="evidence" value="ECO:0007669"/>
    <property type="project" value="UniProtKB-SubCell"/>
</dbReference>
<evidence type="ECO:0000256" key="7">
    <source>
        <dbReference type="ARBA" id="ARBA00023292"/>
    </source>
</evidence>
<evidence type="ECO:0000313" key="13">
    <source>
        <dbReference type="Proteomes" id="UP000504612"/>
    </source>
</evidence>
<dbReference type="Pfam" id="PF00053">
    <property type="entry name" value="EGF_laminin"/>
    <property type="match status" value="7"/>
</dbReference>
<dbReference type="InterPro" id="IPR002049">
    <property type="entry name" value="LE_dom"/>
</dbReference>
<dbReference type="PROSITE" id="PS51115">
    <property type="entry name" value="LAMININ_IVA"/>
    <property type="match status" value="1"/>
</dbReference>
<keyword evidence="6" id="KW-0325">Glycoprotein</keyword>
<dbReference type="SUPFAM" id="SSF57196">
    <property type="entry name" value="EGF/Laminin"/>
    <property type="match status" value="4"/>
</dbReference>
<dbReference type="SMART" id="SM00181">
    <property type="entry name" value="EGF"/>
    <property type="match status" value="6"/>
</dbReference>
<dbReference type="SMART" id="SM00180">
    <property type="entry name" value="EGF_Lam"/>
    <property type="match status" value="7"/>
</dbReference>
<feature type="domain" description="Laminin EGF-like" evidence="11">
    <location>
        <begin position="146"/>
        <end position="193"/>
    </location>
</feature>
<evidence type="ECO:0000256" key="4">
    <source>
        <dbReference type="ARBA" id="ARBA00022869"/>
    </source>
</evidence>
<dbReference type="PROSITE" id="PS01248">
    <property type="entry name" value="EGF_LAM_1"/>
    <property type="match status" value="2"/>
</dbReference>
<dbReference type="SMART" id="SM00281">
    <property type="entry name" value="LamB"/>
    <property type="match status" value="1"/>
</dbReference>
<dbReference type="GO" id="GO:0007411">
    <property type="term" value="P:axon guidance"/>
    <property type="evidence" value="ECO:0007669"/>
    <property type="project" value="TreeGrafter"/>
</dbReference>
<dbReference type="FunFam" id="2.10.25.10:FF:000067">
    <property type="entry name" value="Laminin subunit gamma 1"/>
    <property type="match status" value="1"/>
</dbReference>
<feature type="disulfide bond" evidence="8">
    <location>
        <begin position="111"/>
        <end position="120"/>
    </location>
</feature>
<sequence>MSLSWLITLSCLSTSFFPATLGTQRREACNCNGKSRQCVFDPELLRRHGNGYRLGNGYRCLNCIDNTDGINCERCKDGFYRRSQQDRCMLCNCNLRGSVSAQCDNHGRCRCKPGVTGDKCDRCQDNFHSFSEAGCIAVGQIQNVQCNCDPSGSTGQCISGRCVCKAEVAGERCDRCKQGYYNLNARNPEGCSPCFCYGHSTTCSSGENYSVYKITSTFQEGVEGWQAQENGSPLQLQWSPQHKEISVASRRLGSSYFVAPARFLGNQQLSYGQMLSFDYRVNRPGFRPSQHDIILEGAGLRVMTQFPSNGRMLPCGIRKTYTFRLDEHQSSNWSPRLSNIEYHQLIGNLSSIRIRATHGAVPGYLSNVILVSARPSTGSPAPWVEQCVCPTGYQGQFCEKCAPGYKRDNSHNFGAFRQCVLCQCRGGGTCDSETGECYAGDETLDHIITACPHGFYSLPWDTKNCQPCPCQSGYGCSVLPDTQEIVCNRCPPGTSGSRCEHCTNGYFGDPLGENGLVQPCQPCRCNSVDPNASGTCDRLTGECKCKDGFFGQPLSTNPAEKCQACNCNSVGSEPLQCRSDGSCICKPGFEGPSCEHTRCPICYHEVKSQIDQYLQQLQGLEILVSRVQTSGQPADYIALERKMREAEELLQKILRDAEILQATGRSLGNRFSKMKSQEFTYRSHLDEINEIAREVNSLHSQYQSQVQEVKRLIEKAHLDLDEHKAKIESMIIPSSDGTGSGSNRFLILANEAMKLANSHLQLADTIEEAARAAEDASQEALALLQAFASGESTGTTSVQGLQNKYDELKLLTKELEADANQAASNAERVYQNSQQQLGSLARFTKTDTKFFEEEAKQLQQKMDSLSGFIEIYMAEYKQLKSNSGKWEEEIKVLLEKGQNDRQSSVQLLSRVNLAKQKAQQAVSAGDSAFNDVENILKKLRDSNFQVGDKQKEALDAMQRLPFIINKVASAREKLRRVEATLGKAVNEAESARSISGEAREIAGKIDQEIGRLALEANRTADGVLVLESGIMSLKLEVKLVGEELQEKAKAIDMDTSMAQGVTEASERAKTNAVSTANAVQDILRFLEDVSRMIGQLEDVDDQSVNQLENELSNARTRNNQLKKMMLQLEETASRQKLRVQTLDSSITEILADIKNLEVIKNTLPQNCFNVQPIERP</sequence>
<feature type="coiled-coil region" evidence="9">
    <location>
        <begin position="759"/>
        <end position="836"/>
    </location>
</feature>
<keyword evidence="4" id="KW-0272">Extracellular matrix</keyword>
<keyword evidence="13" id="KW-1185">Reference proteome</keyword>
<keyword evidence="5 8" id="KW-1015">Disulfide bond</keyword>
<feature type="domain" description="Laminin EGF-like" evidence="11">
    <location>
        <begin position="91"/>
        <end position="137"/>
    </location>
</feature>
<dbReference type="InterPro" id="IPR027267">
    <property type="entry name" value="AH/BAR_dom_sf"/>
</dbReference>
<evidence type="ECO:0000259" key="11">
    <source>
        <dbReference type="PROSITE" id="PS50027"/>
    </source>
</evidence>
<dbReference type="Gene3D" id="2.10.25.10">
    <property type="entry name" value="Laminin"/>
    <property type="match status" value="4"/>
</dbReference>
<evidence type="ECO:0000256" key="8">
    <source>
        <dbReference type="PROSITE-ProRule" id="PRU00460"/>
    </source>
</evidence>
<keyword evidence="4" id="KW-0964">Secreted</keyword>
<dbReference type="GO" id="GO:0009887">
    <property type="term" value="P:animal organ morphogenesis"/>
    <property type="evidence" value="ECO:0007669"/>
    <property type="project" value="TreeGrafter"/>
</dbReference>
<feature type="chain" id="PRO_5026759365" evidence="10">
    <location>
        <begin position="23"/>
        <end position="1176"/>
    </location>
</feature>
<dbReference type="AlphaFoldDB" id="A0A6J1U2R2"/>
<evidence type="ECO:0000256" key="2">
    <source>
        <dbReference type="ARBA" id="ARBA00022729"/>
    </source>
</evidence>
<feature type="coiled-coil region" evidence="9">
    <location>
        <begin position="1104"/>
        <end position="1138"/>
    </location>
</feature>
<dbReference type="PANTHER" id="PTHR10574:SF313">
    <property type="entry name" value="LAMININ SUBUNIT GAMMA-2"/>
    <property type="match status" value="1"/>
</dbReference>
<dbReference type="PANTHER" id="PTHR10574">
    <property type="entry name" value="NETRIN/LAMININ-RELATED"/>
    <property type="match status" value="1"/>
</dbReference>
<evidence type="ECO:0000313" key="14">
    <source>
        <dbReference type="RefSeq" id="XP_026525046.1"/>
    </source>
</evidence>
<keyword evidence="2 10" id="KW-0732">Signal</keyword>
<dbReference type="RefSeq" id="XP_026525046.1">
    <property type="nucleotide sequence ID" value="XM_026669261.1"/>
</dbReference>
<feature type="disulfide bond" evidence="8">
    <location>
        <begin position="91"/>
        <end position="103"/>
    </location>
</feature>
<keyword evidence="3" id="KW-0677">Repeat</keyword>
<dbReference type="SUPFAM" id="SSF103657">
    <property type="entry name" value="BAR/IMD domain-like"/>
    <property type="match status" value="1"/>
</dbReference>
<feature type="coiled-coil region" evidence="9">
    <location>
        <begin position="603"/>
        <end position="663"/>
    </location>
</feature>
<dbReference type="FunFam" id="2.10.25.10:FF:000533">
    <property type="entry name" value="Laminin subunit gamma 2"/>
    <property type="match status" value="1"/>
</dbReference>
<feature type="coiled-coil region" evidence="9">
    <location>
        <begin position="869"/>
        <end position="896"/>
    </location>
</feature>
<dbReference type="GeneID" id="113413176"/>
<dbReference type="PROSITE" id="PS50027">
    <property type="entry name" value="EGF_LAM_2"/>
    <property type="match status" value="2"/>
</dbReference>
<dbReference type="Pfam" id="PF00052">
    <property type="entry name" value="Laminin_B"/>
    <property type="match status" value="1"/>
</dbReference>
<dbReference type="Gene3D" id="2.170.300.10">
    <property type="entry name" value="Tie2 ligand-binding domain superfamily"/>
    <property type="match status" value="1"/>
</dbReference>
<dbReference type="PRINTS" id="PR00011">
    <property type="entry name" value="EGFLAMININ"/>
</dbReference>
<dbReference type="Proteomes" id="UP000504612">
    <property type="component" value="Unplaced"/>
</dbReference>
<feature type="domain" description="Laminin IV type A" evidence="12">
    <location>
        <begin position="220"/>
        <end position="386"/>
    </location>
</feature>
<dbReference type="InterPro" id="IPR000742">
    <property type="entry name" value="EGF"/>
</dbReference>
<organism evidence="13 14">
    <name type="scientific">Notechis scutatus</name>
    <name type="common">mainland tiger snake</name>
    <dbReference type="NCBI Taxonomy" id="8663"/>
    <lineage>
        <taxon>Eukaryota</taxon>
        <taxon>Metazoa</taxon>
        <taxon>Chordata</taxon>
        <taxon>Craniata</taxon>
        <taxon>Vertebrata</taxon>
        <taxon>Euteleostomi</taxon>
        <taxon>Lepidosauria</taxon>
        <taxon>Squamata</taxon>
        <taxon>Bifurcata</taxon>
        <taxon>Unidentata</taxon>
        <taxon>Episquamata</taxon>
        <taxon>Toxicofera</taxon>
        <taxon>Serpentes</taxon>
        <taxon>Colubroidea</taxon>
        <taxon>Elapidae</taxon>
        <taxon>Hydrophiinae</taxon>
        <taxon>Notechis</taxon>
    </lineage>
</organism>
<keyword evidence="9" id="KW-0175">Coiled coil</keyword>